<accession>A0A5B7X7A6</accession>
<evidence type="ECO:0000313" key="3">
    <source>
        <dbReference type="Proteomes" id="UP000309016"/>
    </source>
</evidence>
<dbReference type="AlphaFoldDB" id="A0A5B7X7A6"/>
<keyword evidence="1" id="KW-0812">Transmembrane</keyword>
<sequence length="87" mass="10128">MFFSVFCLPFSVYRFLFPSPAFFSSLFFLLFCLVSWFLLLDSFQTATNALMFSVYRFLFTVFCSPGPVFFLFSFFSGLDSCFLLLVS</sequence>
<gene>
    <name evidence="2" type="ORF">FHG64_01260</name>
</gene>
<proteinExistence type="predicted"/>
<dbReference type="Proteomes" id="UP000309016">
    <property type="component" value="Chromosome"/>
</dbReference>
<feature type="transmembrane region" description="Helical" evidence="1">
    <location>
        <begin position="20"/>
        <end position="40"/>
    </location>
</feature>
<keyword evidence="3" id="KW-1185">Reference proteome</keyword>
<organism evidence="2 3">
    <name type="scientific">Antarcticibacterium flavum</name>
    <dbReference type="NCBI Taxonomy" id="2058175"/>
    <lineage>
        <taxon>Bacteria</taxon>
        <taxon>Pseudomonadati</taxon>
        <taxon>Bacteroidota</taxon>
        <taxon>Flavobacteriia</taxon>
        <taxon>Flavobacteriales</taxon>
        <taxon>Flavobacteriaceae</taxon>
        <taxon>Antarcticibacterium</taxon>
    </lineage>
</organism>
<dbReference type="EMBL" id="CP040812">
    <property type="protein sequence ID" value="QCY71327.1"/>
    <property type="molecule type" value="Genomic_DNA"/>
</dbReference>
<protein>
    <submittedName>
        <fullName evidence="2">Uncharacterized protein</fullName>
    </submittedName>
</protein>
<evidence type="ECO:0000313" key="2">
    <source>
        <dbReference type="EMBL" id="QCY71327.1"/>
    </source>
</evidence>
<keyword evidence="1" id="KW-0472">Membrane</keyword>
<keyword evidence="1" id="KW-1133">Transmembrane helix</keyword>
<evidence type="ECO:0000256" key="1">
    <source>
        <dbReference type="SAM" id="Phobius"/>
    </source>
</evidence>
<dbReference type="KEGG" id="afla:FHG64_01260"/>
<feature type="transmembrane region" description="Helical" evidence="1">
    <location>
        <begin position="52"/>
        <end position="75"/>
    </location>
</feature>
<name>A0A5B7X7A6_9FLAO</name>
<reference evidence="2 3" key="1">
    <citation type="submission" date="2019-06" db="EMBL/GenBank/DDBJ databases">
        <title>Complete genome sequence of Antarcticibacterium flavum KCTC 52984T from an Antarctic marine sediment.</title>
        <authorList>
            <person name="Lee Y.M."/>
            <person name="Shin S.C."/>
        </authorList>
    </citation>
    <scope>NUCLEOTIDE SEQUENCE [LARGE SCALE GENOMIC DNA]</scope>
    <source>
        <strain evidence="2 3">KCTC 52984</strain>
    </source>
</reference>